<dbReference type="PANTHER" id="PTHR34482:SF48">
    <property type="entry name" value="GAG PROTEASE POLYPROTEIN"/>
    <property type="match status" value="1"/>
</dbReference>
<dbReference type="GO" id="GO:0008270">
    <property type="term" value="F:zinc ion binding"/>
    <property type="evidence" value="ECO:0007669"/>
    <property type="project" value="UniProtKB-KW"/>
</dbReference>
<dbReference type="InterPro" id="IPR001878">
    <property type="entry name" value="Znf_CCHC"/>
</dbReference>
<proteinExistence type="predicted"/>
<dbReference type="GO" id="GO:0006508">
    <property type="term" value="P:proteolysis"/>
    <property type="evidence" value="ECO:0007669"/>
    <property type="project" value="UniProtKB-KW"/>
</dbReference>
<dbReference type="Proteomes" id="UP000026915">
    <property type="component" value="Unassembled WGS sequence"/>
</dbReference>
<feature type="domain" description="CCHC-type" evidence="3">
    <location>
        <begin position="240"/>
        <end position="256"/>
    </location>
</feature>
<dbReference type="eggNOG" id="ENOG502T0FM">
    <property type="taxonomic scope" value="Eukaryota"/>
</dbReference>
<dbReference type="HOGENOM" id="CLU_026677_1_0_1"/>
<feature type="compositionally biased region" description="Pro residues" evidence="2">
    <location>
        <begin position="66"/>
        <end position="76"/>
    </location>
</feature>
<keyword evidence="1" id="KW-0479">Metal-binding</keyword>
<protein>
    <submittedName>
        <fullName evidence="4">Gag protease polyprotein, putative</fullName>
    </submittedName>
</protein>
<dbReference type="GO" id="GO:0008233">
    <property type="term" value="F:peptidase activity"/>
    <property type="evidence" value="ECO:0007669"/>
    <property type="project" value="UniProtKB-KW"/>
</dbReference>
<dbReference type="EMBL" id="KE133095">
    <property type="protein sequence ID" value="EOY20377.1"/>
    <property type="molecule type" value="Genomic_DNA"/>
</dbReference>
<dbReference type="SMART" id="SM00343">
    <property type="entry name" value="ZnF_C2HC"/>
    <property type="match status" value="1"/>
</dbReference>
<keyword evidence="1" id="KW-0862">Zinc</keyword>
<dbReference type="Pfam" id="PF00098">
    <property type="entry name" value="zf-CCHC"/>
    <property type="match status" value="1"/>
</dbReference>
<dbReference type="PANTHER" id="PTHR34482">
    <property type="entry name" value="DNA DAMAGE-INDUCIBLE PROTEIN 1-LIKE"/>
    <property type="match status" value="1"/>
</dbReference>
<gene>
    <name evidence="4" type="ORF">TCM_046259</name>
</gene>
<keyword evidence="4" id="KW-0378">Hydrolase</keyword>
<organism evidence="4 5">
    <name type="scientific">Theobroma cacao</name>
    <name type="common">Cacao</name>
    <name type="synonym">Cocoa</name>
    <dbReference type="NCBI Taxonomy" id="3641"/>
    <lineage>
        <taxon>Eukaryota</taxon>
        <taxon>Viridiplantae</taxon>
        <taxon>Streptophyta</taxon>
        <taxon>Embryophyta</taxon>
        <taxon>Tracheophyta</taxon>
        <taxon>Spermatophyta</taxon>
        <taxon>Magnoliopsida</taxon>
        <taxon>eudicotyledons</taxon>
        <taxon>Gunneridae</taxon>
        <taxon>Pentapetalae</taxon>
        <taxon>rosids</taxon>
        <taxon>malvids</taxon>
        <taxon>Malvales</taxon>
        <taxon>Malvaceae</taxon>
        <taxon>Byttnerioideae</taxon>
        <taxon>Theobroma</taxon>
    </lineage>
</organism>
<dbReference type="Gramene" id="EOY20377">
    <property type="protein sequence ID" value="EOY20377"/>
    <property type="gene ID" value="TCM_046259"/>
</dbReference>
<evidence type="ECO:0000313" key="5">
    <source>
        <dbReference type="Proteomes" id="UP000026915"/>
    </source>
</evidence>
<dbReference type="GO" id="GO:0003676">
    <property type="term" value="F:nucleic acid binding"/>
    <property type="evidence" value="ECO:0007669"/>
    <property type="project" value="InterPro"/>
</dbReference>
<evidence type="ECO:0000259" key="3">
    <source>
        <dbReference type="PROSITE" id="PS50158"/>
    </source>
</evidence>
<sequence length="358" mass="39564">MSAYRDIATVIMDLRMVPGHDNSCGIRAFGFKEGGRLRQNQPSPIEEESAASTYRAAPAVEQAESPPHPPPSSPPIGIPAMPLEVAQALAAFFIAIAGQVSPIVPPATPTVPPMSDISISKKLKEARQLVNGGYAIIGEEGPYLVELGKILNYYSTNLVKLLREFDVKSEQDQAGYFEEGLRNDIREQMIVIGREPHKEVHMPSRFSRSEMTTSEKSFGGSDKCRHCGKYHVGLCRKLVRCFHCDQLGHYRSDCPQLGRATVVVPSPSARTNIQRKDSTEVQPRQRVTIWSDVESNTPAFPPLKPQTRTSTRVFVVSEDEARGNIVNSLILYCVKVVCPLTKARKLRLGITKLSTPEI</sequence>
<dbReference type="PROSITE" id="PS50158">
    <property type="entry name" value="ZF_CCHC"/>
    <property type="match status" value="1"/>
</dbReference>
<keyword evidence="4" id="KW-0645">Protease</keyword>
<accession>S1SI94</accession>
<evidence type="ECO:0000313" key="4">
    <source>
        <dbReference type="EMBL" id="EOY20377.1"/>
    </source>
</evidence>
<feature type="region of interest" description="Disordered" evidence="2">
    <location>
        <begin position="35"/>
        <end position="76"/>
    </location>
</feature>
<dbReference type="Gene3D" id="4.10.60.10">
    <property type="entry name" value="Zinc finger, CCHC-type"/>
    <property type="match status" value="1"/>
</dbReference>
<keyword evidence="5" id="KW-1185">Reference proteome</keyword>
<name>S1SI94_THECC</name>
<dbReference type="InParanoid" id="S1SI94"/>
<evidence type="ECO:0000256" key="1">
    <source>
        <dbReference type="PROSITE-ProRule" id="PRU00047"/>
    </source>
</evidence>
<keyword evidence="1" id="KW-0863">Zinc-finger</keyword>
<evidence type="ECO:0000256" key="2">
    <source>
        <dbReference type="SAM" id="MobiDB-lite"/>
    </source>
</evidence>
<reference evidence="4" key="1">
    <citation type="journal article" date="2013" name="Genome Biol.">
        <title>The genome sequence of the most widely cultivated cacao type and its use to identify candidate genes regulating pod color.</title>
        <authorList>
            <person name="Motamayor J.C."/>
            <person name="Mockaitis K."/>
            <person name="Schmutz J."/>
            <person name="Haiminen N."/>
            <person name="Iii D.L."/>
            <person name="Cornejo O."/>
            <person name="Findley S.D."/>
            <person name="Zheng P."/>
            <person name="Utro F."/>
            <person name="Royaert S."/>
            <person name="Saski C."/>
            <person name="Jenkins J."/>
            <person name="Podicheti R."/>
            <person name="Zhao M."/>
            <person name="Scheffler B.E."/>
            <person name="Stack J.C."/>
            <person name="Feltus F.A."/>
            <person name="Mustiga G.M."/>
            <person name="Amores F."/>
            <person name="Phillips W."/>
            <person name="Marelli J.P."/>
            <person name="May G.D."/>
            <person name="Shapiro H."/>
            <person name="Ma J."/>
            <person name="Bustamante C.D."/>
            <person name="Schnell R.J."/>
            <person name="Main D."/>
            <person name="Gilbert D."/>
            <person name="Parida L."/>
            <person name="Kuhn D.N."/>
        </authorList>
    </citation>
    <scope>NUCLEOTIDE SEQUENCE [LARGE SCALE GENOMIC DNA]</scope>
</reference>
<dbReference type="AlphaFoldDB" id="S1SI94"/>